<dbReference type="GO" id="GO:0051537">
    <property type="term" value="F:2 iron, 2 sulfur cluster binding"/>
    <property type="evidence" value="ECO:0007669"/>
    <property type="project" value="UniProtKB-KW"/>
</dbReference>
<keyword evidence="5" id="KW-0274">FAD</keyword>
<keyword evidence="9" id="KW-0472">Membrane</keyword>
<gene>
    <name evidence="11" type="ORF">A3I48_02790</name>
</gene>
<keyword evidence="4" id="KW-0479">Metal-binding</keyword>
<keyword evidence="9" id="KW-1133">Transmembrane helix</keyword>
<keyword evidence="9" id="KW-0812">Transmembrane</keyword>
<evidence type="ECO:0000256" key="6">
    <source>
        <dbReference type="ARBA" id="ARBA00023002"/>
    </source>
</evidence>
<dbReference type="InterPro" id="IPR050415">
    <property type="entry name" value="MRET"/>
</dbReference>
<keyword evidence="6" id="KW-0560">Oxidoreductase</keyword>
<evidence type="ECO:0000256" key="1">
    <source>
        <dbReference type="ARBA" id="ARBA00001974"/>
    </source>
</evidence>
<keyword evidence="2" id="KW-0285">Flavoprotein</keyword>
<evidence type="ECO:0000256" key="4">
    <source>
        <dbReference type="ARBA" id="ARBA00022723"/>
    </source>
</evidence>
<dbReference type="InterPro" id="IPR001433">
    <property type="entry name" value="OxRdtase_FAD/NAD-bd"/>
</dbReference>
<comment type="caution">
    <text evidence="11">The sequence shown here is derived from an EMBL/GenBank/DDBJ whole genome shotgun (WGS) entry which is preliminary data.</text>
</comment>
<reference evidence="11 12" key="1">
    <citation type="journal article" date="2016" name="Nat. Commun.">
        <title>Thousands of microbial genomes shed light on interconnected biogeochemical processes in an aquifer system.</title>
        <authorList>
            <person name="Anantharaman K."/>
            <person name="Brown C.T."/>
            <person name="Hug L.A."/>
            <person name="Sharon I."/>
            <person name="Castelle C.J."/>
            <person name="Probst A.J."/>
            <person name="Thomas B.C."/>
            <person name="Singh A."/>
            <person name="Wilkins M.J."/>
            <person name="Karaoz U."/>
            <person name="Brodie E.L."/>
            <person name="Williams K.H."/>
            <person name="Hubbard S.S."/>
            <person name="Banfield J.F."/>
        </authorList>
    </citation>
    <scope>NUCLEOTIDE SEQUENCE [LARGE SCALE GENOMIC DNA]</scope>
</reference>
<comment type="cofactor">
    <cofactor evidence="1">
        <name>FAD</name>
        <dbReference type="ChEBI" id="CHEBI:57692"/>
    </cofactor>
</comment>
<evidence type="ECO:0000256" key="3">
    <source>
        <dbReference type="ARBA" id="ARBA00022714"/>
    </source>
</evidence>
<feature type="transmembrane region" description="Helical" evidence="9">
    <location>
        <begin position="95"/>
        <end position="112"/>
    </location>
</feature>
<dbReference type="CDD" id="cd00322">
    <property type="entry name" value="FNR_like"/>
    <property type="match status" value="1"/>
</dbReference>
<dbReference type="Proteomes" id="UP000178859">
    <property type="component" value="Unassembled WGS sequence"/>
</dbReference>
<feature type="transmembrane region" description="Helical" evidence="9">
    <location>
        <begin position="167"/>
        <end position="185"/>
    </location>
</feature>
<evidence type="ECO:0000256" key="5">
    <source>
        <dbReference type="ARBA" id="ARBA00022827"/>
    </source>
</evidence>
<dbReference type="Gene3D" id="3.40.50.80">
    <property type="entry name" value="Nucleotide-binding domain of ferredoxin-NADP reductase (FNR) module"/>
    <property type="match status" value="1"/>
</dbReference>
<dbReference type="InterPro" id="IPR017938">
    <property type="entry name" value="Riboflavin_synthase-like_b-brl"/>
</dbReference>
<dbReference type="PRINTS" id="PR00410">
    <property type="entry name" value="PHEHYDRXLASE"/>
</dbReference>
<dbReference type="Gene3D" id="2.40.30.10">
    <property type="entry name" value="Translation factors"/>
    <property type="match status" value="1"/>
</dbReference>
<evidence type="ECO:0000256" key="8">
    <source>
        <dbReference type="ARBA" id="ARBA00023014"/>
    </source>
</evidence>
<feature type="transmembrane region" description="Helical" evidence="9">
    <location>
        <begin position="227"/>
        <end position="254"/>
    </location>
</feature>
<dbReference type="PANTHER" id="PTHR47354:SF6">
    <property type="entry name" value="NADH OXIDOREDUCTASE HCR"/>
    <property type="match status" value="1"/>
</dbReference>
<evidence type="ECO:0000259" key="10">
    <source>
        <dbReference type="PROSITE" id="PS51384"/>
    </source>
</evidence>
<dbReference type="SUPFAM" id="SSF52343">
    <property type="entry name" value="Ferredoxin reductase-like, C-terminal NADP-linked domain"/>
    <property type="match status" value="1"/>
</dbReference>
<feature type="domain" description="FAD-binding FR-type" evidence="10">
    <location>
        <begin position="257"/>
        <end position="359"/>
    </location>
</feature>
<keyword evidence="8" id="KW-0411">Iron-sulfur</keyword>
<dbReference type="GO" id="GO:0016491">
    <property type="term" value="F:oxidoreductase activity"/>
    <property type="evidence" value="ECO:0007669"/>
    <property type="project" value="UniProtKB-KW"/>
</dbReference>
<feature type="transmembrane region" description="Helical" evidence="9">
    <location>
        <begin position="119"/>
        <end position="138"/>
    </location>
</feature>
<accession>A0A1F5MI71</accession>
<evidence type="ECO:0000256" key="9">
    <source>
        <dbReference type="SAM" id="Phobius"/>
    </source>
</evidence>
<feature type="transmembrane region" description="Helical" evidence="9">
    <location>
        <begin position="70"/>
        <end position="89"/>
    </location>
</feature>
<evidence type="ECO:0000256" key="7">
    <source>
        <dbReference type="ARBA" id="ARBA00023004"/>
    </source>
</evidence>
<feature type="transmembrane region" description="Helical" evidence="9">
    <location>
        <begin position="42"/>
        <end position="63"/>
    </location>
</feature>
<dbReference type="PROSITE" id="PS51384">
    <property type="entry name" value="FAD_FR"/>
    <property type="match status" value="1"/>
</dbReference>
<dbReference type="EMBL" id="MFDT01000004">
    <property type="protein sequence ID" value="OGE65064.1"/>
    <property type="molecule type" value="Genomic_DNA"/>
</dbReference>
<dbReference type="InterPro" id="IPR017927">
    <property type="entry name" value="FAD-bd_FR_type"/>
</dbReference>
<feature type="transmembrane region" description="Helical" evidence="9">
    <location>
        <begin position="197"/>
        <end position="215"/>
    </location>
</feature>
<proteinExistence type="predicted"/>
<keyword evidence="7" id="KW-0408">Iron</keyword>
<dbReference type="AlphaFoldDB" id="A0A1F5MI71"/>
<protein>
    <recommendedName>
        <fullName evidence="10">FAD-binding FR-type domain-containing protein</fullName>
    </recommendedName>
</protein>
<organism evidence="11 12">
    <name type="scientific">Candidatus Daviesbacteria bacterium RIFCSPLOWO2_02_FULL_36_7</name>
    <dbReference type="NCBI Taxonomy" id="1797792"/>
    <lineage>
        <taxon>Bacteria</taxon>
        <taxon>Candidatus Daviesiibacteriota</taxon>
    </lineage>
</organism>
<name>A0A1F5MI71_9BACT</name>
<evidence type="ECO:0000256" key="2">
    <source>
        <dbReference type="ARBA" id="ARBA00022630"/>
    </source>
</evidence>
<evidence type="ECO:0000313" key="11">
    <source>
        <dbReference type="EMBL" id="OGE65064.1"/>
    </source>
</evidence>
<keyword evidence="3" id="KW-0001">2Fe-2S</keyword>
<dbReference type="GO" id="GO:0046872">
    <property type="term" value="F:metal ion binding"/>
    <property type="evidence" value="ECO:0007669"/>
    <property type="project" value="UniProtKB-KW"/>
</dbReference>
<dbReference type="InterPro" id="IPR039261">
    <property type="entry name" value="FNR_nucleotide-bd"/>
</dbReference>
<evidence type="ECO:0000313" key="12">
    <source>
        <dbReference type="Proteomes" id="UP000178859"/>
    </source>
</evidence>
<dbReference type="PANTHER" id="PTHR47354">
    <property type="entry name" value="NADH OXIDOREDUCTASE HCR"/>
    <property type="match status" value="1"/>
</dbReference>
<feature type="transmembrane region" description="Helical" evidence="9">
    <location>
        <begin position="144"/>
        <end position="160"/>
    </location>
</feature>
<dbReference type="Pfam" id="PF00175">
    <property type="entry name" value="NAD_binding_1"/>
    <property type="match status" value="1"/>
</dbReference>
<sequence>MKIIDDLLNGITMYRLLFYVLIFLVGVAVTLSFFKFLPFDPVNLILSAAFLTLVCWATNTIFAKVFKVPANFESVYITALILTLILTPIRSIHDLILFFWVAVLSQSAKYILAINKKHLFNPAAFAVVLTAIVLNFSASWWVGTAWMAPFVVVTGILIVRKIRRVDLVFSFLFTALVLILGVSILKGNDLISVAQKLILDTPILFFSFVMLTEPLTTPPSKVKQILYGGLIGVGFWQIAPEIALLVGNIFSYIVSPKGKLLLKLKEKDKIAPDIYEFVFDVDKKFNFLPGQYMEWTLSNKPDSRGNRRYFTIASAPTEKNLHIGVKFYPDSSNFKRTLIFLSPGDEIIAGQLSGDFILPEDSTKKLVFIAGGIGITPYRSMIKYLQDISQKRDIILLYSSKKESDFVYKDILNYVKTIYVATEKGQYIDETMIKKQIPDFKDRIFYISGPHSMVDAFEKTLKEMGVSGQQLKVDFFPGYA</sequence>
<dbReference type="SUPFAM" id="SSF63380">
    <property type="entry name" value="Riboflavin synthase domain-like"/>
    <property type="match status" value="1"/>
</dbReference>
<feature type="transmembrane region" description="Helical" evidence="9">
    <location>
        <begin position="16"/>
        <end position="36"/>
    </location>
</feature>